<dbReference type="Proteomes" id="UP000263418">
    <property type="component" value="Chromosome 2"/>
</dbReference>
<organism evidence="1 2">
    <name type="scientific">Vibrio vulnificus</name>
    <dbReference type="NCBI Taxonomy" id="672"/>
    <lineage>
        <taxon>Bacteria</taxon>
        <taxon>Pseudomonadati</taxon>
        <taxon>Pseudomonadota</taxon>
        <taxon>Gammaproteobacteria</taxon>
        <taxon>Vibrionales</taxon>
        <taxon>Vibrionaceae</taxon>
        <taxon>Vibrio</taxon>
    </lineage>
</organism>
<proteinExistence type="predicted"/>
<dbReference type="EMBL" id="CP019291">
    <property type="protein sequence ID" value="AXX62702.1"/>
    <property type="molecule type" value="Genomic_DNA"/>
</dbReference>
<gene>
    <name evidence="1" type="ORF">FORC53_4363</name>
</gene>
<dbReference type="AlphaFoldDB" id="A0AAN1PTM3"/>
<protein>
    <submittedName>
        <fullName evidence="1">Uncharacterized protein</fullName>
    </submittedName>
</protein>
<accession>A0AAN1PTM3</accession>
<sequence length="54" mass="6076">MVSLHFFSSGLLPSRFDDENALTLVAPIEWQQTEATLERRAIMLSSFVCLFSIG</sequence>
<evidence type="ECO:0000313" key="1">
    <source>
        <dbReference type="EMBL" id="AXX62702.1"/>
    </source>
</evidence>
<evidence type="ECO:0000313" key="2">
    <source>
        <dbReference type="Proteomes" id="UP000263418"/>
    </source>
</evidence>
<name>A0AAN1PTM3_VIBVL</name>
<reference evidence="1 2" key="1">
    <citation type="submission" date="2017-01" db="EMBL/GenBank/DDBJ databases">
        <title>Complete Genome Sequence of Vibrio vulnificus FORC_053.</title>
        <authorList>
            <consortium name="Food-borne Pathogen Omics Research Center"/>
            <person name="Chung H.Y."/>
            <person name="Na E.J."/>
            <person name="Song J.S."/>
            <person name="Kim H."/>
            <person name="Lee J.-H."/>
            <person name="Ryu S."/>
            <person name="Choi S.H."/>
        </authorList>
    </citation>
    <scope>NUCLEOTIDE SEQUENCE [LARGE SCALE GENOMIC DNA]</scope>
    <source>
        <strain evidence="1 2">FORC_053</strain>
    </source>
</reference>